<sequence>MVKFLKILQRASSLCHVVKLSTLQANFCPRCILTFSKTSSDQDWLSHRAILASREMMGLSSSMSSFRSSFQGKNITTSP</sequence>
<name>A0A8X6HGU9_TRICU</name>
<dbReference type="Proteomes" id="UP000887116">
    <property type="component" value="Unassembled WGS sequence"/>
</dbReference>
<keyword evidence="2" id="KW-1185">Reference proteome</keyword>
<comment type="caution">
    <text evidence="1">The sequence shown here is derived from an EMBL/GenBank/DDBJ whole genome shotgun (WGS) entry which is preliminary data.</text>
</comment>
<dbReference type="AlphaFoldDB" id="A0A8X6HGU9"/>
<evidence type="ECO:0000313" key="2">
    <source>
        <dbReference type="Proteomes" id="UP000887116"/>
    </source>
</evidence>
<dbReference type="EMBL" id="BMAO01018466">
    <property type="protein sequence ID" value="GFR23686.1"/>
    <property type="molecule type" value="Genomic_DNA"/>
</dbReference>
<proteinExistence type="predicted"/>
<organism evidence="1 2">
    <name type="scientific">Trichonephila clavata</name>
    <name type="common">Joro spider</name>
    <name type="synonym">Nephila clavata</name>
    <dbReference type="NCBI Taxonomy" id="2740835"/>
    <lineage>
        <taxon>Eukaryota</taxon>
        <taxon>Metazoa</taxon>
        <taxon>Ecdysozoa</taxon>
        <taxon>Arthropoda</taxon>
        <taxon>Chelicerata</taxon>
        <taxon>Arachnida</taxon>
        <taxon>Araneae</taxon>
        <taxon>Araneomorphae</taxon>
        <taxon>Entelegynae</taxon>
        <taxon>Araneoidea</taxon>
        <taxon>Nephilidae</taxon>
        <taxon>Trichonephila</taxon>
    </lineage>
</organism>
<evidence type="ECO:0000313" key="1">
    <source>
        <dbReference type="EMBL" id="GFR23686.1"/>
    </source>
</evidence>
<reference evidence="1" key="1">
    <citation type="submission" date="2020-07" db="EMBL/GenBank/DDBJ databases">
        <title>Multicomponent nature underlies the extraordinary mechanical properties of spider dragline silk.</title>
        <authorList>
            <person name="Kono N."/>
            <person name="Nakamura H."/>
            <person name="Mori M."/>
            <person name="Yoshida Y."/>
            <person name="Ohtoshi R."/>
            <person name="Malay A.D."/>
            <person name="Moran D.A.P."/>
            <person name="Tomita M."/>
            <person name="Numata K."/>
            <person name="Arakawa K."/>
        </authorList>
    </citation>
    <scope>NUCLEOTIDE SEQUENCE</scope>
</reference>
<accession>A0A8X6HGU9</accession>
<gene>
    <name evidence="1" type="ORF">TNCT_312241</name>
</gene>
<protein>
    <submittedName>
        <fullName evidence="1">Uncharacterized protein</fullName>
    </submittedName>
</protein>